<feature type="transmembrane region" description="Helical" evidence="1">
    <location>
        <begin position="80"/>
        <end position="105"/>
    </location>
</feature>
<dbReference type="RefSeq" id="WP_142443291.1">
    <property type="nucleotide sequence ID" value="NZ_SESI01000002.1"/>
</dbReference>
<dbReference type="Pfam" id="PF24412">
    <property type="entry name" value="DUF7546"/>
    <property type="match status" value="1"/>
</dbReference>
<dbReference type="Proteomes" id="UP000315385">
    <property type="component" value="Unassembled WGS sequence"/>
</dbReference>
<dbReference type="EMBL" id="SESI01000002">
    <property type="protein sequence ID" value="TQQ80168.1"/>
    <property type="molecule type" value="Genomic_DNA"/>
</dbReference>
<feature type="transmembrane region" description="Helical" evidence="1">
    <location>
        <begin position="159"/>
        <end position="182"/>
    </location>
</feature>
<keyword evidence="3" id="KW-1185">Reference proteome</keyword>
<reference evidence="2 3" key="1">
    <citation type="submission" date="2019-02" db="EMBL/GenBank/DDBJ databases">
        <title>Halonotius sp. a new haloqrchaeon isolated from saline water.</title>
        <authorList>
            <person name="Duran-Viseras A."/>
            <person name="Sanchez-Porro C."/>
            <person name="Ventosa A."/>
        </authorList>
    </citation>
    <scope>NUCLEOTIDE SEQUENCE [LARGE SCALE GENOMIC DNA]</scope>
    <source>
        <strain evidence="2 3">F9-27</strain>
    </source>
</reference>
<feature type="transmembrane region" description="Helical" evidence="1">
    <location>
        <begin position="49"/>
        <end position="68"/>
    </location>
</feature>
<sequence>MSHTTSIWSPLRSPVGTAVSTAVVAAVMLGAAIAAYLNGTNAVVTELRSLAYPVVWIVVSLAAAVWIGRTVQGRPRRWRGIAVGGGYTLGIAWLSGLIGSTTGGFPPRIHAAPPGWGPIVLYDSGLIRLSIVPFKLIAYLALGYVIYTLVAAHRGSIRAAVLGVVSCVSCTGPLLVAVVGAIGGTQATTAVATAGYDIATVALVATFGLLVAVVARQQPTDRTDREATDRSTR</sequence>
<keyword evidence="1" id="KW-1133">Transmembrane helix</keyword>
<dbReference type="AlphaFoldDB" id="A0A544QMM8"/>
<gene>
    <name evidence="2" type="ORF">EWF95_06640</name>
</gene>
<keyword evidence="1" id="KW-0812">Transmembrane</keyword>
<keyword evidence="1" id="KW-0472">Membrane</keyword>
<evidence type="ECO:0000313" key="3">
    <source>
        <dbReference type="Proteomes" id="UP000315385"/>
    </source>
</evidence>
<dbReference type="InterPro" id="IPR055968">
    <property type="entry name" value="DUF7546"/>
</dbReference>
<dbReference type="OrthoDB" id="308076at2157"/>
<evidence type="ECO:0000313" key="2">
    <source>
        <dbReference type="EMBL" id="TQQ80168.1"/>
    </source>
</evidence>
<name>A0A544QMM8_9EURY</name>
<feature type="transmembrane region" description="Helical" evidence="1">
    <location>
        <begin position="194"/>
        <end position="215"/>
    </location>
</feature>
<protein>
    <submittedName>
        <fullName evidence="2">Uncharacterized protein</fullName>
    </submittedName>
</protein>
<accession>A0A544QMM8</accession>
<proteinExistence type="predicted"/>
<organism evidence="2 3">
    <name type="scientific">Halonotius roseus</name>
    <dbReference type="NCBI Taxonomy" id="2511997"/>
    <lineage>
        <taxon>Archaea</taxon>
        <taxon>Methanobacteriati</taxon>
        <taxon>Methanobacteriota</taxon>
        <taxon>Stenosarchaea group</taxon>
        <taxon>Halobacteria</taxon>
        <taxon>Halobacteriales</taxon>
        <taxon>Haloferacaceae</taxon>
        <taxon>Halonotius</taxon>
    </lineage>
</organism>
<evidence type="ECO:0000256" key="1">
    <source>
        <dbReference type="SAM" id="Phobius"/>
    </source>
</evidence>
<feature type="transmembrane region" description="Helical" evidence="1">
    <location>
        <begin position="15"/>
        <end position="37"/>
    </location>
</feature>
<feature type="transmembrane region" description="Helical" evidence="1">
    <location>
        <begin position="125"/>
        <end position="147"/>
    </location>
</feature>
<comment type="caution">
    <text evidence="2">The sequence shown here is derived from an EMBL/GenBank/DDBJ whole genome shotgun (WGS) entry which is preliminary data.</text>
</comment>